<evidence type="ECO:0000313" key="3">
    <source>
        <dbReference type="Proteomes" id="UP000198951"/>
    </source>
</evidence>
<dbReference type="Pfam" id="PF13527">
    <property type="entry name" value="Acetyltransf_9"/>
    <property type="match status" value="1"/>
</dbReference>
<organism evidence="2 3">
    <name type="scientific">Flavobacterium gillisiae</name>
    <dbReference type="NCBI Taxonomy" id="150146"/>
    <lineage>
        <taxon>Bacteria</taxon>
        <taxon>Pseudomonadati</taxon>
        <taxon>Bacteroidota</taxon>
        <taxon>Flavobacteriia</taxon>
        <taxon>Flavobacteriales</taxon>
        <taxon>Flavobacteriaceae</taxon>
        <taxon>Flavobacterium</taxon>
    </lineage>
</organism>
<reference evidence="3" key="1">
    <citation type="submission" date="2016-10" db="EMBL/GenBank/DDBJ databases">
        <authorList>
            <person name="Varghese N."/>
            <person name="Submissions S."/>
        </authorList>
    </citation>
    <scope>NUCLEOTIDE SEQUENCE [LARGE SCALE GENOMIC DNA]</scope>
    <source>
        <strain evidence="3">DSM 22376</strain>
    </source>
</reference>
<evidence type="ECO:0000259" key="1">
    <source>
        <dbReference type="PROSITE" id="PS51186"/>
    </source>
</evidence>
<dbReference type="Proteomes" id="UP000198951">
    <property type="component" value="Unassembled WGS sequence"/>
</dbReference>
<gene>
    <name evidence="2" type="ORF">SAMN05443667_110117</name>
</gene>
<keyword evidence="3" id="KW-1185">Reference proteome</keyword>
<dbReference type="AlphaFoldDB" id="A0A1H4EPQ5"/>
<keyword evidence="2" id="KW-0808">Transferase</keyword>
<dbReference type="InterPro" id="IPR016181">
    <property type="entry name" value="Acyl_CoA_acyltransferase"/>
</dbReference>
<name>A0A1H4EPQ5_9FLAO</name>
<dbReference type="InterPro" id="IPR000182">
    <property type="entry name" value="GNAT_dom"/>
</dbReference>
<dbReference type="STRING" id="150146.SAMN05443667_110117"/>
<feature type="domain" description="N-acetyltransferase" evidence="1">
    <location>
        <begin position="6"/>
        <end position="161"/>
    </location>
</feature>
<dbReference type="SUPFAM" id="SSF55729">
    <property type="entry name" value="Acyl-CoA N-acyltransferases (Nat)"/>
    <property type="match status" value="1"/>
</dbReference>
<proteinExistence type="predicted"/>
<dbReference type="PROSITE" id="PS51186">
    <property type="entry name" value="GNAT"/>
    <property type="match status" value="1"/>
</dbReference>
<dbReference type="RefSeq" id="WP_091091689.1">
    <property type="nucleotide sequence ID" value="NZ_FNRD01000010.1"/>
</dbReference>
<dbReference type="Gene3D" id="3.40.630.30">
    <property type="match status" value="1"/>
</dbReference>
<sequence>MEFKFVKNANVSSDDLVEIATIKQSQWNYPIEDQLEWIKSNILPNDIHVLMFENGNVVAYMNLVQVQVQVNSKESTFIGLGNVCAVEKGKGYGRILMIEVQEYIKAQNVPAILLCKKELINFYTKFDWRLIKNRKDSYIKNDEINFMIYNFSDYVDVLKYDGRIF</sequence>
<dbReference type="GO" id="GO:0016747">
    <property type="term" value="F:acyltransferase activity, transferring groups other than amino-acyl groups"/>
    <property type="evidence" value="ECO:0007669"/>
    <property type="project" value="InterPro"/>
</dbReference>
<dbReference type="EMBL" id="FNRD01000010">
    <property type="protein sequence ID" value="SEA87045.1"/>
    <property type="molecule type" value="Genomic_DNA"/>
</dbReference>
<dbReference type="CDD" id="cd04301">
    <property type="entry name" value="NAT_SF"/>
    <property type="match status" value="1"/>
</dbReference>
<accession>A0A1H4EPQ5</accession>
<dbReference type="OrthoDB" id="1438067at2"/>
<protein>
    <submittedName>
        <fullName evidence="2">Acetyltransferase (GNAT) domain-containing protein</fullName>
    </submittedName>
</protein>
<evidence type="ECO:0000313" key="2">
    <source>
        <dbReference type="EMBL" id="SEA87045.1"/>
    </source>
</evidence>